<proteinExistence type="predicted"/>
<sequence>MVCGERRSCVPDATQVVQPFPANGVLFDNLDLRKPELEDQISGLPGTVRSYKMISVYPDDQGQFEQRGSGPNFQGGCLTLCTCAHQIRAEKKFTDEWEGSWLAGFTSPRLCGRTWLFYLAQVERVYPTAASHWAALPANLRQAKTTRRNRLGDAFQPNIASSCADPFDAAHYHTPMVKHSHHMTATDDTWKNDIEFFNSLLKRHSVYLVAKPEFTFLWHTPTLFLKDHPRNQSWESVDDLLVKLKVKA</sequence>
<gene>
    <name evidence="1" type="ORF">FRUB_05397</name>
</gene>
<dbReference type="EMBL" id="NIDE01000008">
    <property type="protein sequence ID" value="OWK40478.1"/>
    <property type="molecule type" value="Genomic_DNA"/>
</dbReference>
<evidence type="ECO:0000313" key="1">
    <source>
        <dbReference type="EMBL" id="OWK40478.1"/>
    </source>
</evidence>
<dbReference type="AlphaFoldDB" id="A0A225DPG0"/>
<protein>
    <submittedName>
        <fullName evidence="1">Uncharacterized protein</fullName>
    </submittedName>
</protein>
<reference evidence="2" key="1">
    <citation type="submission" date="2017-06" db="EMBL/GenBank/DDBJ databases">
        <title>Genome analysis of Fimbriiglobus ruber SP5, the first member of the order Planctomycetales with confirmed chitinolytic capability.</title>
        <authorList>
            <person name="Ravin N.V."/>
            <person name="Rakitin A.L."/>
            <person name="Ivanova A.A."/>
            <person name="Beletsky A.V."/>
            <person name="Kulichevskaya I.S."/>
            <person name="Mardanov A.V."/>
            <person name="Dedysh S.N."/>
        </authorList>
    </citation>
    <scope>NUCLEOTIDE SEQUENCE [LARGE SCALE GENOMIC DNA]</scope>
    <source>
        <strain evidence="2">SP5</strain>
    </source>
</reference>
<name>A0A225DPG0_9BACT</name>
<evidence type="ECO:0000313" key="2">
    <source>
        <dbReference type="Proteomes" id="UP000214646"/>
    </source>
</evidence>
<comment type="caution">
    <text evidence="1">The sequence shown here is derived from an EMBL/GenBank/DDBJ whole genome shotgun (WGS) entry which is preliminary data.</text>
</comment>
<keyword evidence="2" id="KW-1185">Reference proteome</keyword>
<dbReference type="RefSeq" id="WP_088256384.1">
    <property type="nucleotide sequence ID" value="NZ_NIDE01000008.1"/>
</dbReference>
<accession>A0A225DPG0</accession>
<dbReference type="Proteomes" id="UP000214646">
    <property type="component" value="Unassembled WGS sequence"/>
</dbReference>
<organism evidence="1 2">
    <name type="scientific">Fimbriiglobus ruber</name>
    <dbReference type="NCBI Taxonomy" id="1908690"/>
    <lineage>
        <taxon>Bacteria</taxon>
        <taxon>Pseudomonadati</taxon>
        <taxon>Planctomycetota</taxon>
        <taxon>Planctomycetia</taxon>
        <taxon>Gemmatales</taxon>
        <taxon>Gemmataceae</taxon>
        <taxon>Fimbriiglobus</taxon>
    </lineage>
</organism>
<dbReference type="OrthoDB" id="266760at2"/>